<protein>
    <submittedName>
        <fullName evidence="1">Uncharacterized protein</fullName>
    </submittedName>
</protein>
<proteinExistence type="predicted"/>
<gene>
    <name evidence="1" type="ORF">NVS88_03295</name>
</gene>
<reference evidence="1" key="1">
    <citation type="submission" date="2022-08" db="EMBL/GenBank/DDBJ databases">
        <title>Genome analysis of Corynebacteriales strain.</title>
        <authorList>
            <person name="Lee S.D."/>
        </authorList>
    </citation>
    <scope>NUCLEOTIDE SEQUENCE</scope>
    <source>
        <strain evidence="1">D3-21</strain>
    </source>
</reference>
<name>A0A9X4RG26_9ACTN</name>
<dbReference type="RefSeq" id="WP_332519161.1">
    <property type="nucleotide sequence ID" value="NZ_JANRHA010000001.1"/>
</dbReference>
<dbReference type="AlphaFoldDB" id="A0A9X4RG26"/>
<evidence type="ECO:0000313" key="1">
    <source>
        <dbReference type="EMBL" id="MDG3013581.1"/>
    </source>
</evidence>
<dbReference type="Proteomes" id="UP001152755">
    <property type="component" value="Unassembled WGS sequence"/>
</dbReference>
<sequence>MTLEQARIHIGHTVAYTSPARPCSSRHIDERGVIDHVDHRWIWVDYGPNGIHKTHPDNLRLAGATK</sequence>
<evidence type="ECO:0000313" key="2">
    <source>
        <dbReference type="Proteomes" id="UP001152755"/>
    </source>
</evidence>
<accession>A0A9X4RG26</accession>
<comment type="caution">
    <text evidence="1">The sequence shown here is derived from an EMBL/GenBank/DDBJ whole genome shotgun (WGS) entry which is preliminary data.</text>
</comment>
<dbReference type="EMBL" id="JANRHA010000001">
    <property type="protein sequence ID" value="MDG3013581.1"/>
    <property type="molecule type" value="Genomic_DNA"/>
</dbReference>
<keyword evidence="2" id="KW-1185">Reference proteome</keyword>
<organism evidence="1 2">
    <name type="scientific">Speluncibacter jeojiensis</name>
    <dbReference type="NCBI Taxonomy" id="2710754"/>
    <lineage>
        <taxon>Bacteria</taxon>
        <taxon>Bacillati</taxon>
        <taxon>Actinomycetota</taxon>
        <taxon>Actinomycetes</taxon>
        <taxon>Mycobacteriales</taxon>
        <taxon>Speluncibacteraceae</taxon>
        <taxon>Speluncibacter</taxon>
    </lineage>
</organism>